<proteinExistence type="predicted"/>
<reference evidence="1" key="1">
    <citation type="submission" date="2018-06" db="EMBL/GenBank/DDBJ databases">
        <authorList>
            <person name="Zhirakovskaya E."/>
        </authorList>
    </citation>
    <scope>NUCLEOTIDE SEQUENCE</scope>
</reference>
<accession>A0A3B0UB12</accession>
<sequence length="50" mass="5677">MSQLEYRAFRCLIKASGFNSCPQACFIRSGVESLEPCCQIFLLRQSLMAE</sequence>
<protein>
    <submittedName>
        <fullName evidence="1">Uncharacterized protein</fullName>
    </submittedName>
</protein>
<evidence type="ECO:0000313" key="1">
    <source>
        <dbReference type="EMBL" id="VAW22557.1"/>
    </source>
</evidence>
<name>A0A3B0UB12_9ZZZZ</name>
<gene>
    <name evidence="1" type="ORF">MNBD_ALPHA11-296</name>
</gene>
<dbReference type="AlphaFoldDB" id="A0A3B0UB12"/>
<dbReference type="EMBL" id="UOEQ01000422">
    <property type="protein sequence ID" value="VAW22557.1"/>
    <property type="molecule type" value="Genomic_DNA"/>
</dbReference>
<organism evidence="1">
    <name type="scientific">hydrothermal vent metagenome</name>
    <dbReference type="NCBI Taxonomy" id="652676"/>
    <lineage>
        <taxon>unclassified sequences</taxon>
        <taxon>metagenomes</taxon>
        <taxon>ecological metagenomes</taxon>
    </lineage>
</organism>